<accession>A0ABV0N0F8</accession>
<dbReference type="SMART" id="SM00408">
    <property type="entry name" value="IGc2"/>
    <property type="match status" value="1"/>
</dbReference>
<dbReference type="SUPFAM" id="SSF48726">
    <property type="entry name" value="Immunoglobulin"/>
    <property type="match status" value="1"/>
</dbReference>
<dbReference type="Proteomes" id="UP001476798">
    <property type="component" value="Unassembled WGS sequence"/>
</dbReference>
<keyword evidence="4 5" id="KW-1015">Disulfide bond</keyword>
<evidence type="ECO:0000256" key="4">
    <source>
        <dbReference type="ARBA" id="ARBA00023157"/>
    </source>
</evidence>
<dbReference type="InterPro" id="IPR013106">
    <property type="entry name" value="Ig_V-set"/>
</dbReference>
<proteinExistence type="predicted"/>
<keyword evidence="3" id="KW-0677">Repeat</keyword>
<evidence type="ECO:0000313" key="8">
    <source>
        <dbReference type="EMBL" id="MEQ2164576.1"/>
    </source>
</evidence>
<evidence type="ECO:0000259" key="7">
    <source>
        <dbReference type="PROSITE" id="PS50963"/>
    </source>
</evidence>
<dbReference type="PANTHER" id="PTHR22804:SF8">
    <property type="entry name" value="HYALURONAN AND PROTEOGLYCAN LINK PROTEIN 2"/>
    <property type="match status" value="1"/>
</dbReference>
<dbReference type="InterPro" id="IPR050691">
    <property type="entry name" value="Hyaluronan_bind_Proteoglycan"/>
</dbReference>
<dbReference type="Pfam" id="PF00193">
    <property type="entry name" value="Xlink"/>
    <property type="match status" value="1"/>
</dbReference>
<dbReference type="InterPro" id="IPR016186">
    <property type="entry name" value="C-type_lectin-like/link_sf"/>
</dbReference>
<organism evidence="8 9">
    <name type="scientific">Goodea atripinnis</name>
    <dbReference type="NCBI Taxonomy" id="208336"/>
    <lineage>
        <taxon>Eukaryota</taxon>
        <taxon>Metazoa</taxon>
        <taxon>Chordata</taxon>
        <taxon>Craniata</taxon>
        <taxon>Vertebrata</taxon>
        <taxon>Euteleostomi</taxon>
        <taxon>Actinopterygii</taxon>
        <taxon>Neopterygii</taxon>
        <taxon>Teleostei</taxon>
        <taxon>Neoteleostei</taxon>
        <taxon>Acanthomorphata</taxon>
        <taxon>Ovalentaria</taxon>
        <taxon>Atherinomorphae</taxon>
        <taxon>Cyprinodontiformes</taxon>
        <taxon>Goodeidae</taxon>
        <taxon>Goodea</taxon>
    </lineage>
</organism>
<dbReference type="PROSITE" id="PS50963">
    <property type="entry name" value="LINK_2"/>
    <property type="match status" value="1"/>
</dbReference>
<feature type="non-terminal residue" evidence="8">
    <location>
        <position position="1"/>
    </location>
</feature>
<comment type="caution">
    <text evidence="5">Lacks conserved residue(s) required for the propagation of feature annotation.</text>
</comment>
<protein>
    <recommendedName>
        <fullName evidence="10">Hyaluronan and proteoglycan link protein 2</fullName>
    </recommendedName>
</protein>
<dbReference type="CDD" id="cd03519">
    <property type="entry name" value="Link_domain_HAPLN_module_2"/>
    <property type="match status" value="1"/>
</dbReference>
<dbReference type="SMART" id="SM00409">
    <property type="entry name" value="IG"/>
    <property type="match status" value="1"/>
</dbReference>
<dbReference type="Pfam" id="PF07686">
    <property type="entry name" value="V-set"/>
    <property type="match status" value="1"/>
</dbReference>
<dbReference type="PANTHER" id="PTHR22804">
    <property type="entry name" value="AGGRECAN/VERSICAN PROTEOGLYCAN"/>
    <property type="match status" value="1"/>
</dbReference>
<dbReference type="InterPro" id="IPR000538">
    <property type="entry name" value="Link_dom"/>
</dbReference>
<gene>
    <name evidence="8" type="ORF">GOODEAATRI_008011</name>
</gene>
<evidence type="ECO:0000256" key="2">
    <source>
        <dbReference type="ARBA" id="ARBA00022525"/>
    </source>
</evidence>
<dbReference type="SMART" id="SM00406">
    <property type="entry name" value="IGv"/>
    <property type="match status" value="1"/>
</dbReference>
<feature type="domain" description="Link" evidence="7">
    <location>
        <begin position="98"/>
        <end position="197"/>
    </location>
</feature>
<reference evidence="8 9" key="1">
    <citation type="submission" date="2021-06" db="EMBL/GenBank/DDBJ databases">
        <authorList>
            <person name="Palmer J.M."/>
        </authorList>
    </citation>
    <scope>NUCLEOTIDE SEQUENCE [LARGE SCALE GENOMIC DNA]</scope>
    <source>
        <strain evidence="8 9">GA_2019</strain>
        <tissue evidence="8">Muscle</tissue>
    </source>
</reference>
<dbReference type="SUPFAM" id="SSF56436">
    <property type="entry name" value="C-type lectin-like"/>
    <property type="match status" value="1"/>
</dbReference>
<evidence type="ECO:0000256" key="5">
    <source>
        <dbReference type="PROSITE-ProRule" id="PRU00323"/>
    </source>
</evidence>
<dbReference type="InterPro" id="IPR013783">
    <property type="entry name" value="Ig-like_fold"/>
</dbReference>
<sequence length="197" mass="22134">VEVAGRRGDNVTLPCILRTKPNHYKIKWTKLESEHMGQQNVIMISNANAFKPYGHVGQRASLQRAHTMDASLLLSNVELGDDGRYRCELINGIEDENIVITLRIEGSVFYIFGSFSYDQAVHACKHQGSELALVGQLYAAWRFQKYDHCNGGWLKDGSVRFPIINPRKHCGGIPDAGVRSFGFPSKTAHLYGAYCYR</sequence>
<dbReference type="InterPro" id="IPR007110">
    <property type="entry name" value="Ig-like_dom"/>
</dbReference>
<name>A0ABV0N0F8_9TELE</name>
<feature type="domain" description="Ig-like" evidence="6">
    <location>
        <begin position="1"/>
        <end position="101"/>
    </location>
</feature>
<comment type="caution">
    <text evidence="8">The sequence shown here is derived from an EMBL/GenBank/DDBJ whole genome shotgun (WGS) entry which is preliminary data.</text>
</comment>
<comment type="subcellular location">
    <subcellularLocation>
        <location evidence="1">Secreted</location>
    </subcellularLocation>
</comment>
<dbReference type="EMBL" id="JAHRIO010020410">
    <property type="protein sequence ID" value="MEQ2164576.1"/>
    <property type="molecule type" value="Genomic_DNA"/>
</dbReference>
<keyword evidence="2" id="KW-0964">Secreted</keyword>
<dbReference type="PROSITE" id="PS50835">
    <property type="entry name" value="IG_LIKE"/>
    <property type="match status" value="1"/>
</dbReference>
<dbReference type="InterPro" id="IPR003599">
    <property type="entry name" value="Ig_sub"/>
</dbReference>
<dbReference type="PROSITE" id="PS01241">
    <property type="entry name" value="LINK_1"/>
    <property type="match status" value="1"/>
</dbReference>
<dbReference type="InterPro" id="IPR003598">
    <property type="entry name" value="Ig_sub2"/>
</dbReference>
<evidence type="ECO:0008006" key="10">
    <source>
        <dbReference type="Google" id="ProtNLM"/>
    </source>
</evidence>
<evidence type="ECO:0000259" key="6">
    <source>
        <dbReference type="PROSITE" id="PS50835"/>
    </source>
</evidence>
<evidence type="ECO:0000256" key="3">
    <source>
        <dbReference type="ARBA" id="ARBA00022737"/>
    </source>
</evidence>
<dbReference type="InterPro" id="IPR016187">
    <property type="entry name" value="CTDL_fold"/>
</dbReference>
<dbReference type="Gene3D" id="2.60.40.10">
    <property type="entry name" value="Immunoglobulins"/>
    <property type="match status" value="1"/>
</dbReference>
<dbReference type="SMART" id="SM00445">
    <property type="entry name" value="LINK"/>
    <property type="match status" value="1"/>
</dbReference>
<dbReference type="InterPro" id="IPR036179">
    <property type="entry name" value="Ig-like_dom_sf"/>
</dbReference>
<feature type="disulfide bond" evidence="5">
    <location>
        <begin position="149"/>
        <end position="170"/>
    </location>
</feature>
<evidence type="ECO:0000256" key="1">
    <source>
        <dbReference type="ARBA" id="ARBA00004613"/>
    </source>
</evidence>
<dbReference type="Gene3D" id="3.10.100.10">
    <property type="entry name" value="Mannose-Binding Protein A, subunit A"/>
    <property type="match status" value="1"/>
</dbReference>
<keyword evidence="9" id="KW-1185">Reference proteome</keyword>
<evidence type="ECO:0000313" key="9">
    <source>
        <dbReference type="Proteomes" id="UP001476798"/>
    </source>
</evidence>